<organism evidence="1 2">
    <name type="scientific">Enterocloster citroniae</name>
    <dbReference type="NCBI Taxonomy" id="358743"/>
    <lineage>
        <taxon>Bacteria</taxon>
        <taxon>Bacillati</taxon>
        <taxon>Bacillota</taxon>
        <taxon>Clostridia</taxon>
        <taxon>Lachnospirales</taxon>
        <taxon>Lachnospiraceae</taxon>
        <taxon>Enterocloster</taxon>
    </lineage>
</organism>
<proteinExistence type="predicted"/>
<protein>
    <submittedName>
        <fullName evidence="1">Transposase</fullName>
    </submittedName>
</protein>
<feature type="non-terminal residue" evidence="1">
    <location>
        <position position="1"/>
    </location>
</feature>
<evidence type="ECO:0000313" key="2">
    <source>
        <dbReference type="Proteomes" id="UP000708338"/>
    </source>
</evidence>
<dbReference type="EMBL" id="WQPS01000061">
    <property type="protein sequence ID" value="MBT9812435.1"/>
    <property type="molecule type" value="Genomic_DNA"/>
</dbReference>
<dbReference type="Proteomes" id="UP000708338">
    <property type="component" value="Unassembled WGS sequence"/>
</dbReference>
<evidence type="ECO:0000313" key="1">
    <source>
        <dbReference type="EMBL" id="MBT9812435.1"/>
    </source>
</evidence>
<gene>
    <name evidence="1" type="ORF">GPL26_22775</name>
</gene>
<sequence length="85" mass="10055">IERLNRTFKSTYRVSCGYDNYNGANYNAALWVAYYNFLRPHKHNHYQILNKVDMLEGADNMPGKWQLLILLGQQTILQLQEQRPP</sequence>
<reference evidence="1" key="1">
    <citation type="journal article" date="2021" name="Gut Microbes">
        <title>A synthetic consortium of 100 gut commensals modulates the composition and function in a colon model of the microbiome of elderly subjects.</title>
        <authorList>
            <person name="Perez M."/>
            <person name="Ntemiri A."/>
            <person name="Tan H."/>
            <person name="Harris H.M.B."/>
            <person name="Roager H.M."/>
            <person name="Ribiere C."/>
            <person name="O'Toole P.W."/>
        </authorList>
    </citation>
    <scope>NUCLEOTIDE SEQUENCE</scope>
    <source>
        <strain evidence="1">MCC335</strain>
    </source>
</reference>
<name>A0AA41FJ82_9FIRM</name>
<dbReference type="AlphaFoldDB" id="A0AA41FJ82"/>
<comment type="caution">
    <text evidence="1">The sequence shown here is derived from an EMBL/GenBank/DDBJ whole genome shotgun (WGS) entry which is preliminary data.</text>
</comment>
<feature type="non-terminal residue" evidence="1">
    <location>
        <position position="85"/>
    </location>
</feature>
<accession>A0AA41FJ82</accession>